<dbReference type="STRING" id="28128.HMPREF3226_00809"/>
<comment type="caution">
    <text evidence="1">The sequence shown here is derived from an EMBL/GenBank/DDBJ whole genome shotgun (WGS) entry which is preliminary data.</text>
</comment>
<gene>
    <name evidence="1" type="ORF">HMPREF3226_00809</name>
</gene>
<evidence type="ECO:0000313" key="2">
    <source>
        <dbReference type="Proteomes" id="UP000070533"/>
    </source>
</evidence>
<dbReference type="Proteomes" id="UP000070533">
    <property type="component" value="Unassembled WGS sequence"/>
</dbReference>
<dbReference type="AlphaFoldDB" id="A0A133QF82"/>
<evidence type="ECO:0000313" key="1">
    <source>
        <dbReference type="EMBL" id="KXA41473.1"/>
    </source>
</evidence>
<keyword evidence="2" id="KW-1185">Reference proteome</keyword>
<proteinExistence type="predicted"/>
<protein>
    <submittedName>
        <fullName evidence="1">Uncharacterized protein</fullName>
    </submittedName>
</protein>
<sequence>MIIDKNTAFQVQQLDSITGAIVENIGYTLRRDKIIAALQLRQTKNTLTHVHWSVTNPKSICFVDYKHKSFGQRL</sequence>
<dbReference type="EMBL" id="LRQG01000051">
    <property type="protein sequence ID" value="KXA41473.1"/>
    <property type="molecule type" value="Genomic_DNA"/>
</dbReference>
<accession>A0A133QF82</accession>
<dbReference type="PATRIC" id="fig|28128.5.peg.817"/>
<reference evidence="2" key="1">
    <citation type="submission" date="2016-01" db="EMBL/GenBank/DDBJ databases">
        <authorList>
            <person name="Mitreva M."/>
            <person name="Pepin K.H."/>
            <person name="Mihindukulasuriya K.A."/>
            <person name="Fulton R."/>
            <person name="Fronick C."/>
            <person name="O'Laughlin M."/>
            <person name="Miner T."/>
            <person name="Herter B."/>
            <person name="Rosa B.A."/>
            <person name="Cordes M."/>
            <person name="Tomlinson C."/>
            <person name="Wollam A."/>
            <person name="Palsikar V.B."/>
            <person name="Mardis E.R."/>
            <person name="Wilson R.K."/>
        </authorList>
    </citation>
    <scope>NUCLEOTIDE SEQUENCE [LARGE SCALE GENOMIC DNA]</scope>
    <source>
        <strain evidence="2">MJR7716</strain>
    </source>
</reference>
<organism evidence="1 2">
    <name type="scientific">Prevotella corporis</name>
    <dbReference type="NCBI Taxonomy" id="28128"/>
    <lineage>
        <taxon>Bacteria</taxon>
        <taxon>Pseudomonadati</taxon>
        <taxon>Bacteroidota</taxon>
        <taxon>Bacteroidia</taxon>
        <taxon>Bacteroidales</taxon>
        <taxon>Prevotellaceae</taxon>
        <taxon>Prevotella</taxon>
    </lineage>
</organism>
<name>A0A133QF82_9BACT</name>